<keyword evidence="3" id="KW-1185">Reference proteome</keyword>
<dbReference type="EMBL" id="JACGCM010001824">
    <property type="protein sequence ID" value="KAF6148933.1"/>
    <property type="molecule type" value="Genomic_DNA"/>
</dbReference>
<evidence type="ECO:0000313" key="2">
    <source>
        <dbReference type="EMBL" id="KAF6148933.1"/>
    </source>
</evidence>
<feature type="compositionally biased region" description="Basic residues" evidence="1">
    <location>
        <begin position="39"/>
        <end position="51"/>
    </location>
</feature>
<dbReference type="AlphaFoldDB" id="A0A7J7M236"/>
<dbReference type="Proteomes" id="UP000541444">
    <property type="component" value="Unassembled WGS sequence"/>
</dbReference>
<proteinExistence type="predicted"/>
<protein>
    <submittedName>
        <fullName evidence="2">Uncharacterized protein</fullName>
    </submittedName>
</protein>
<accession>A0A7J7M236</accession>
<evidence type="ECO:0000313" key="3">
    <source>
        <dbReference type="Proteomes" id="UP000541444"/>
    </source>
</evidence>
<evidence type="ECO:0000256" key="1">
    <source>
        <dbReference type="SAM" id="MobiDB-lite"/>
    </source>
</evidence>
<name>A0A7J7M236_9MAGN</name>
<feature type="region of interest" description="Disordered" evidence="1">
    <location>
        <begin position="38"/>
        <end position="71"/>
    </location>
</feature>
<organism evidence="2 3">
    <name type="scientific">Kingdonia uniflora</name>
    <dbReference type="NCBI Taxonomy" id="39325"/>
    <lineage>
        <taxon>Eukaryota</taxon>
        <taxon>Viridiplantae</taxon>
        <taxon>Streptophyta</taxon>
        <taxon>Embryophyta</taxon>
        <taxon>Tracheophyta</taxon>
        <taxon>Spermatophyta</taxon>
        <taxon>Magnoliopsida</taxon>
        <taxon>Ranunculales</taxon>
        <taxon>Circaeasteraceae</taxon>
        <taxon>Kingdonia</taxon>
    </lineage>
</organism>
<sequence>MTLNIAMKGGKIEDSGIDKRGEENKAIDLTKANIILRNPPRKKVQGKRAGRFKSSLETGKRKKTNQQTKDG</sequence>
<gene>
    <name evidence="2" type="ORF">GIB67_028770</name>
</gene>
<comment type="caution">
    <text evidence="2">The sequence shown here is derived from an EMBL/GenBank/DDBJ whole genome shotgun (WGS) entry which is preliminary data.</text>
</comment>
<reference evidence="2 3" key="1">
    <citation type="journal article" date="2020" name="IScience">
        <title>Genome Sequencing of the Endangered Kingdonia uniflora (Circaeasteraceae, Ranunculales) Reveals Potential Mechanisms of Evolutionary Specialization.</title>
        <authorList>
            <person name="Sun Y."/>
            <person name="Deng T."/>
            <person name="Zhang A."/>
            <person name="Moore M.J."/>
            <person name="Landis J.B."/>
            <person name="Lin N."/>
            <person name="Zhang H."/>
            <person name="Zhang X."/>
            <person name="Huang J."/>
            <person name="Zhang X."/>
            <person name="Sun H."/>
            <person name="Wang H."/>
        </authorList>
    </citation>
    <scope>NUCLEOTIDE SEQUENCE [LARGE SCALE GENOMIC DNA]</scope>
    <source>
        <strain evidence="2">TB1705</strain>
        <tissue evidence="2">Leaf</tissue>
    </source>
</reference>